<accession>Q1IT90</accession>
<dbReference type="OrthoDB" id="9769193at2"/>
<dbReference type="GO" id="GO:0048029">
    <property type="term" value="F:monosaccharide binding"/>
    <property type="evidence" value="ECO:0007669"/>
    <property type="project" value="InterPro"/>
</dbReference>
<dbReference type="CDD" id="cd19991">
    <property type="entry name" value="PBP1_ABC_xylose_binding"/>
    <property type="match status" value="1"/>
</dbReference>
<evidence type="ECO:0000313" key="6">
    <source>
        <dbReference type="Proteomes" id="UP000002432"/>
    </source>
</evidence>
<dbReference type="Pfam" id="PF13407">
    <property type="entry name" value="Peripla_BP_4"/>
    <property type="match status" value="1"/>
</dbReference>
<dbReference type="GO" id="GO:0015753">
    <property type="term" value="P:D-xylose transmembrane transport"/>
    <property type="evidence" value="ECO:0007669"/>
    <property type="project" value="InterPro"/>
</dbReference>
<dbReference type="Gene3D" id="3.40.50.2300">
    <property type="match status" value="2"/>
</dbReference>
<dbReference type="GO" id="GO:0030288">
    <property type="term" value="C:outer membrane-bounded periplasmic space"/>
    <property type="evidence" value="ECO:0007669"/>
    <property type="project" value="TreeGrafter"/>
</dbReference>
<keyword evidence="3" id="KW-0732">Signal</keyword>
<keyword evidence="6" id="KW-1185">Reference proteome</keyword>
<dbReference type="Proteomes" id="UP000002432">
    <property type="component" value="Chromosome"/>
</dbReference>
<dbReference type="EnsemblBacteria" id="ABF39910">
    <property type="protein sequence ID" value="ABF39910"/>
    <property type="gene ID" value="Acid345_0907"/>
</dbReference>
<dbReference type="InterPro" id="IPR050555">
    <property type="entry name" value="Bact_Solute-Bind_Prot2"/>
</dbReference>
<dbReference type="PANTHER" id="PTHR30036">
    <property type="entry name" value="D-XYLOSE-BINDING PERIPLASMIC PROTEIN"/>
    <property type="match status" value="1"/>
</dbReference>
<dbReference type="SUPFAM" id="SSF53822">
    <property type="entry name" value="Periplasmic binding protein-like I"/>
    <property type="match status" value="1"/>
</dbReference>
<dbReference type="InterPro" id="IPR028082">
    <property type="entry name" value="Peripla_BP_I"/>
</dbReference>
<dbReference type="PANTHER" id="PTHR30036:SF1">
    <property type="entry name" value="D-XYLOSE-BINDING PERIPLASMIC PROTEIN"/>
    <property type="match status" value="1"/>
</dbReference>
<proteinExistence type="inferred from homology"/>
<gene>
    <name evidence="5" type="ordered locus">Acid345_0907</name>
</gene>
<dbReference type="HOGENOM" id="CLU_037628_13_0_0"/>
<name>Q1IT90_KORVE</name>
<comment type="subcellular location">
    <subcellularLocation>
        <location evidence="1">Cell envelope</location>
    </subcellularLocation>
</comment>
<dbReference type="eggNOG" id="COG4213">
    <property type="taxonomic scope" value="Bacteria"/>
</dbReference>
<dbReference type="AlphaFoldDB" id="Q1IT90"/>
<comment type="similarity">
    <text evidence="2">Belongs to the bacterial solute-binding protein 2 family.</text>
</comment>
<protein>
    <submittedName>
        <fullName evidence="5">Xylose-binding protein</fullName>
    </submittedName>
</protein>
<evidence type="ECO:0000256" key="2">
    <source>
        <dbReference type="ARBA" id="ARBA00007639"/>
    </source>
</evidence>
<dbReference type="STRING" id="204669.Acid345_0907"/>
<sequence>MRNFILLLCIVALLEFSTSCHRGHEEARQSRGKGPVKIGLSLDSLQLERWQHDRDAFVAKASQLGAEVFIQSANGVDAVQIRQCENLLTMGVDVLVIVPHNGEVMASAVRSAEAQGVPVISYDRLIRDSNVSLYVSFDNKLIGELQAKYLYARAPAGNYILIGGSPTDNNAHLIREGQMQVLSPAIKRGDIRIIADQWAKDWLPSEALRHTENALTQANNHVAAVVTSNDSTAGGAIQALGEQGLAGRVLVSGQDTDLAAAQRVVEGTQSMTVYKPIKPLAENAAAAAVALARGEKVQSNSNVNNGAKEVPSILLAPIVVDRTNIDSTVIKDGFLKREDIYKNVSRTQWPKD</sequence>
<evidence type="ECO:0000256" key="3">
    <source>
        <dbReference type="ARBA" id="ARBA00022729"/>
    </source>
</evidence>
<dbReference type="EMBL" id="CP000360">
    <property type="protein sequence ID" value="ABF39910.1"/>
    <property type="molecule type" value="Genomic_DNA"/>
</dbReference>
<dbReference type="KEGG" id="aba:Acid345_0907"/>
<evidence type="ECO:0000259" key="4">
    <source>
        <dbReference type="Pfam" id="PF13407"/>
    </source>
</evidence>
<evidence type="ECO:0000313" key="5">
    <source>
        <dbReference type="EMBL" id="ABF39910.1"/>
    </source>
</evidence>
<dbReference type="RefSeq" id="WP_011521712.1">
    <property type="nucleotide sequence ID" value="NC_008009.1"/>
</dbReference>
<dbReference type="InterPro" id="IPR025997">
    <property type="entry name" value="SBP_2_dom"/>
</dbReference>
<dbReference type="InterPro" id="IPR013456">
    <property type="entry name" value="XylF"/>
</dbReference>
<feature type="domain" description="Periplasmic binding protein" evidence="4">
    <location>
        <begin position="38"/>
        <end position="296"/>
    </location>
</feature>
<organism evidence="5 6">
    <name type="scientific">Koribacter versatilis (strain Ellin345)</name>
    <dbReference type="NCBI Taxonomy" id="204669"/>
    <lineage>
        <taxon>Bacteria</taxon>
        <taxon>Pseudomonadati</taxon>
        <taxon>Acidobacteriota</taxon>
        <taxon>Terriglobia</taxon>
        <taxon>Terriglobales</taxon>
        <taxon>Candidatus Korobacteraceae</taxon>
        <taxon>Candidatus Korobacter</taxon>
    </lineage>
</organism>
<reference evidence="5 6" key="1">
    <citation type="journal article" date="2009" name="Appl. Environ. Microbiol.">
        <title>Three genomes from the phylum Acidobacteria provide insight into the lifestyles of these microorganisms in soils.</title>
        <authorList>
            <person name="Ward N.L."/>
            <person name="Challacombe J.F."/>
            <person name="Janssen P.H."/>
            <person name="Henrissat B."/>
            <person name="Coutinho P.M."/>
            <person name="Wu M."/>
            <person name="Xie G."/>
            <person name="Haft D.H."/>
            <person name="Sait M."/>
            <person name="Badger J."/>
            <person name="Barabote R.D."/>
            <person name="Bradley B."/>
            <person name="Brettin T.S."/>
            <person name="Brinkac L.M."/>
            <person name="Bruce D."/>
            <person name="Creasy T."/>
            <person name="Daugherty S.C."/>
            <person name="Davidsen T.M."/>
            <person name="DeBoy R.T."/>
            <person name="Detter J.C."/>
            <person name="Dodson R.J."/>
            <person name="Durkin A.S."/>
            <person name="Ganapathy A."/>
            <person name="Gwinn-Giglio M."/>
            <person name="Han C.S."/>
            <person name="Khouri H."/>
            <person name="Kiss H."/>
            <person name="Kothari S.P."/>
            <person name="Madupu R."/>
            <person name="Nelson K.E."/>
            <person name="Nelson W.C."/>
            <person name="Paulsen I."/>
            <person name="Penn K."/>
            <person name="Ren Q."/>
            <person name="Rosovitz M.J."/>
            <person name="Selengut J.D."/>
            <person name="Shrivastava S."/>
            <person name="Sullivan S.A."/>
            <person name="Tapia R."/>
            <person name="Thompson L.S."/>
            <person name="Watkins K.L."/>
            <person name="Yang Q."/>
            <person name="Yu C."/>
            <person name="Zafar N."/>
            <person name="Zhou L."/>
            <person name="Kuske C.R."/>
        </authorList>
    </citation>
    <scope>NUCLEOTIDE SEQUENCE [LARGE SCALE GENOMIC DNA]</scope>
    <source>
        <strain evidence="5 6">Ellin345</strain>
    </source>
</reference>
<evidence type="ECO:0000256" key="1">
    <source>
        <dbReference type="ARBA" id="ARBA00004196"/>
    </source>
</evidence>
<dbReference type="NCBIfam" id="TIGR02634">
    <property type="entry name" value="xylF"/>
    <property type="match status" value="1"/>
</dbReference>